<gene>
    <name evidence="2" type="ORF">GCM10025874_23160</name>
</gene>
<keyword evidence="3" id="KW-1185">Reference proteome</keyword>
<reference evidence="2 3" key="1">
    <citation type="journal article" date="2014" name="Int. J. Syst. Evol. Microbiol.">
        <title>Complete genome sequence of Corynebacterium casei LMG S-19264T (=DSM 44701T), isolated from a smear-ripened cheese.</title>
        <authorList>
            <consortium name="US DOE Joint Genome Institute (JGI-PGF)"/>
            <person name="Walter F."/>
            <person name="Albersmeier A."/>
            <person name="Kalinowski J."/>
            <person name="Ruckert C."/>
        </authorList>
    </citation>
    <scope>NUCLEOTIDE SEQUENCE [LARGE SCALE GENOMIC DNA]</scope>
    <source>
        <strain evidence="2 3">NBRC 112289</strain>
    </source>
</reference>
<comment type="caution">
    <text evidence="2">The sequence shown here is derived from an EMBL/GenBank/DDBJ whole genome shotgun (WGS) entry which is preliminary data.</text>
</comment>
<keyword evidence="1" id="KW-0812">Transmembrane</keyword>
<evidence type="ECO:0000256" key="1">
    <source>
        <dbReference type="SAM" id="Phobius"/>
    </source>
</evidence>
<dbReference type="Pfam" id="PF11139">
    <property type="entry name" value="SfLAP"/>
    <property type="match status" value="1"/>
</dbReference>
<name>A0AA37UHM8_9MICO</name>
<keyword evidence="1" id="KW-0472">Membrane</keyword>
<dbReference type="EMBL" id="BSUL01000001">
    <property type="protein sequence ID" value="GMA29063.1"/>
    <property type="molecule type" value="Genomic_DNA"/>
</dbReference>
<organism evidence="2 3">
    <name type="scientific">Arenivirga flava</name>
    <dbReference type="NCBI Taxonomy" id="1930060"/>
    <lineage>
        <taxon>Bacteria</taxon>
        <taxon>Bacillati</taxon>
        <taxon>Actinomycetota</taxon>
        <taxon>Actinomycetes</taxon>
        <taxon>Micrococcales</taxon>
        <taxon>Microbacteriaceae</taxon>
        <taxon>Arenivirga</taxon>
    </lineage>
</organism>
<dbReference type="InterPro" id="IPR021315">
    <property type="entry name" value="Gap/Sap"/>
</dbReference>
<evidence type="ECO:0000313" key="3">
    <source>
        <dbReference type="Proteomes" id="UP001157160"/>
    </source>
</evidence>
<keyword evidence="1" id="KW-1133">Transmembrane helix</keyword>
<feature type="transmembrane region" description="Helical" evidence="1">
    <location>
        <begin position="25"/>
        <end position="46"/>
    </location>
</feature>
<accession>A0AA37UHM8</accession>
<proteinExistence type="predicted"/>
<sequence length="98" mass="10427">MLPYLGAIGIMTGAELPPVQTVTVLAGYCLLMVLPALVLLLGRTVAGRLVEPPLRRLAAWLERTGGETTAWIVGIVGFILAREAATALDLFDRIGELV</sequence>
<dbReference type="AlphaFoldDB" id="A0AA37UHM8"/>
<evidence type="ECO:0000313" key="2">
    <source>
        <dbReference type="EMBL" id="GMA29063.1"/>
    </source>
</evidence>
<dbReference type="Proteomes" id="UP001157160">
    <property type="component" value="Unassembled WGS sequence"/>
</dbReference>
<protein>
    <submittedName>
        <fullName evidence="2">Uncharacterized protein</fullName>
    </submittedName>
</protein>